<gene>
    <name evidence="2" type="ORF">C7452_1164</name>
</gene>
<protein>
    <submittedName>
        <fullName evidence="2">Cytochrome c biogenesis protein CcdA</fullName>
    </submittedName>
</protein>
<accession>A0A371NB73</accession>
<feature type="transmembrane region" description="Helical" evidence="1">
    <location>
        <begin position="50"/>
        <end position="73"/>
    </location>
</feature>
<feature type="transmembrane region" description="Helical" evidence="1">
    <location>
        <begin position="118"/>
        <end position="141"/>
    </location>
</feature>
<feature type="transmembrane region" description="Helical" evidence="1">
    <location>
        <begin position="153"/>
        <end position="173"/>
    </location>
</feature>
<keyword evidence="1" id="KW-1133">Transmembrane helix</keyword>
<sequence>MNSYPIWGRIMQDHIISFTAGILSVLSPCILPVIPVIFSESLIGNRKERFLFLSGFSSLFLFTIILTAIFTAAVNYYLLYLRVPASIMLIIMGLLVLSEKPLISIRTPPAENHVLMGLLTAIAWTPCYSPYLIGVITYSAYTGIPGALVNMALYTLGLTITLIAVTLLAEPVLRRLLRGSRDIRRASGVLIVVAGIYMLYQLIPLP</sequence>
<keyword evidence="1" id="KW-0472">Membrane</keyword>
<keyword evidence="3" id="KW-1185">Reference proteome</keyword>
<dbReference type="PANTHER" id="PTHR31272:SF9">
    <property type="entry name" value="BLL1027 PROTEIN"/>
    <property type="match status" value="1"/>
</dbReference>
<dbReference type="PANTHER" id="PTHR31272">
    <property type="entry name" value="CYTOCHROME C-TYPE BIOGENESIS PROTEIN HI_1454-RELATED"/>
    <property type="match status" value="1"/>
</dbReference>
<proteinExistence type="predicted"/>
<evidence type="ECO:0000256" key="1">
    <source>
        <dbReference type="SAM" id="Phobius"/>
    </source>
</evidence>
<feature type="transmembrane region" description="Helical" evidence="1">
    <location>
        <begin position="79"/>
        <end position="97"/>
    </location>
</feature>
<dbReference type="EMBL" id="QREL01000002">
    <property type="protein sequence ID" value="REE26208.1"/>
    <property type="molecule type" value="Genomic_DNA"/>
</dbReference>
<dbReference type="Proteomes" id="UP000256864">
    <property type="component" value="Unassembled WGS sequence"/>
</dbReference>
<evidence type="ECO:0000313" key="2">
    <source>
        <dbReference type="EMBL" id="REE26208.1"/>
    </source>
</evidence>
<feature type="transmembrane region" description="Helical" evidence="1">
    <location>
        <begin position="185"/>
        <end position="203"/>
    </location>
</feature>
<keyword evidence="1" id="KW-0812">Transmembrane</keyword>
<feature type="transmembrane region" description="Helical" evidence="1">
    <location>
        <begin position="15"/>
        <end position="38"/>
    </location>
</feature>
<dbReference type="InterPro" id="IPR051790">
    <property type="entry name" value="Cytochrome_c-biogenesis_DsbD"/>
</dbReference>
<comment type="caution">
    <text evidence="2">The sequence shown here is derived from an EMBL/GenBank/DDBJ whole genome shotgun (WGS) entry which is preliminary data.</text>
</comment>
<organism evidence="2 3">
    <name type="scientific">Methanothermobacter defluvii</name>
    <dbReference type="NCBI Taxonomy" id="49339"/>
    <lineage>
        <taxon>Archaea</taxon>
        <taxon>Methanobacteriati</taxon>
        <taxon>Methanobacteriota</taxon>
        <taxon>Methanomada group</taxon>
        <taxon>Methanobacteria</taxon>
        <taxon>Methanobacteriales</taxon>
        <taxon>Methanobacteriaceae</taxon>
        <taxon>Methanothermobacter</taxon>
    </lineage>
</organism>
<dbReference type="AlphaFoldDB" id="A0A371NB73"/>
<evidence type="ECO:0000313" key="3">
    <source>
        <dbReference type="Proteomes" id="UP000256864"/>
    </source>
</evidence>
<name>A0A371NB73_9EURY</name>
<reference evidence="2 3" key="1">
    <citation type="submission" date="2018-07" db="EMBL/GenBank/DDBJ databases">
        <title>Genomic Encyclopedia of Type Strains, Phase IV (KMG-IV): sequencing the most valuable type-strain genomes for metagenomic binning, comparative biology and taxonomic classification.</title>
        <authorList>
            <person name="Goeker M."/>
        </authorList>
    </citation>
    <scope>NUCLEOTIDE SEQUENCE [LARGE SCALE GENOMIC DNA]</scope>
    <source>
        <strain evidence="2 3">DSM 7466</strain>
    </source>
</reference>